<evidence type="ECO:0000313" key="1">
    <source>
        <dbReference type="EMBL" id="SOX53822.1"/>
    </source>
</evidence>
<proteinExistence type="predicted"/>
<organism evidence="1 2">
    <name type="scientific">Mycobacterium ahvazicum</name>
    <dbReference type="NCBI Taxonomy" id="1964395"/>
    <lineage>
        <taxon>Bacteria</taxon>
        <taxon>Bacillati</taxon>
        <taxon>Actinomycetota</taxon>
        <taxon>Actinomycetes</taxon>
        <taxon>Mycobacteriales</taxon>
        <taxon>Mycobacteriaceae</taxon>
        <taxon>Mycobacterium</taxon>
        <taxon>Mycobacterium simiae complex</taxon>
    </lineage>
</organism>
<feature type="non-terminal residue" evidence="1">
    <location>
        <position position="1"/>
    </location>
</feature>
<accession>A0A2K4YAJ5</accession>
<keyword evidence="2" id="KW-1185">Reference proteome</keyword>
<gene>
    <name evidence="1" type="ORF">MAAFP003_2498</name>
</gene>
<sequence>VTASGGFSWNDGNIGGGGTPQNDLVLNYGQTYHIQGWTVLPGSDGTRFTNDGTGHGMFVSVENVSSF</sequence>
<comment type="caution">
    <text evidence="1">The sequence shown here is derived from an EMBL/GenBank/DDBJ whole genome shotgun (WGS) entry which is preliminary data.</text>
</comment>
<dbReference type="AlphaFoldDB" id="A0A2K4YAJ5"/>
<dbReference type="EMBL" id="FXEG02000002">
    <property type="protein sequence ID" value="SOX53822.1"/>
    <property type="molecule type" value="Genomic_DNA"/>
</dbReference>
<dbReference type="Proteomes" id="UP000236318">
    <property type="component" value="Unassembled WGS sequence"/>
</dbReference>
<protein>
    <recommendedName>
        <fullName evidence="3">Porin</fullName>
    </recommendedName>
</protein>
<name>A0A2K4YAJ5_9MYCO</name>
<evidence type="ECO:0000313" key="2">
    <source>
        <dbReference type="Proteomes" id="UP000236318"/>
    </source>
</evidence>
<reference evidence="1" key="1">
    <citation type="submission" date="2018-01" db="EMBL/GenBank/DDBJ databases">
        <authorList>
            <consortium name="Urmite Genomes"/>
        </authorList>
    </citation>
    <scope>NUCLEOTIDE SEQUENCE [LARGE SCALE GENOMIC DNA]</scope>
    <source>
        <strain evidence="1">AFP003</strain>
    </source>
</reference>
<evidence type="ECO:0008006" key="3">
    <source>
        <dbReference type="Google" id="ProtNLM"/>
    </source>
</evidence>